<feature type="signal peptide" evidence="1">
    <location>
        <begin position="1"/>
        <end position="18"/>
    </location>
</feature>
<sequence length="359" mass="40118">MFWAVNGGFLLFFVSGDAAWDLRSPSAVFPAEGMAAAITCCLSPRCLAFSRQIHGRSGRGDLFFVNSDARRHDMRALVQLRGPRQSSQATCPESGQLYYKKLMLHAVSEGASSGSEQYQHAASTWAYLLPSLLRCAELAVAETLWAKLCRIELEGNKGEGTLLTEREKKSVRDAQELFRYELHQRIPLLEESVTSAGLRELISWFTVARRSWVRLPTTSPSPKRTSMDTATNHLVAMEGSLLPSREIFSVFAAPKVFRDPTPGSCQTYNMAMRVARLTEVVVLSVHDEMARLGNDESIGKGKPKSARLLEKEEKMRQRFVDELRWHDISYRAVVSNNAVERGERGVARPSSIHAIGRKS</sequence>
<evidence type="ECO:0000313" key="3">
    <source>
        <dbReference type="Proteomes" id="UP000007350"/>
    </source>
</evidence>
<dbReference type="Proteomes" id="UP000007350">
    <property type="component" value="Unassembled WGS sequence"/>
</dbReference>
<evidence type="ECO:0000313" key="2">
    <source>
        <dbReference type="EMBL" id="EKF32552.1"/>
    </source>
</evidence>
<feature type="chain" id="PRO_5003864887" evidence="1">
    <location>
        <begin position="19"/>
        <end position="359"/>
    </location>
</feature>
<protein>
    <submittedName>
        <fullName evidence="2">Uncharacterized protein</fullName>
    </submittedName>
</protein>
<dbReference type="OrthoDB" id="272603at2759"/>
<dbReference type="AlphaFoldDB" id="K2NUB2"/>
<gene>
    <name evidence="2" type="ORF">MOQ_003589</name>
</gene>
<organism evidence="2 3">
    <name type="scientific">Trypanosoma cruzi marinkellei</name>
    <dbReference type="NCBI Taxonomy" id="85056"/>
    <lineage>
        <taxon>Eukaryota</taxon>
        <taxon>Discoba</taxon>
        <taxon>Euglenozoa</taxon>
        <taxon>Kinetoplastea</taxon>
        <taxon>Metakinetoplastina</taxon>
        <taxon>Trypanosomatida</taxon>
        <taxon>Trypanosomatidae</taxon>
        <taxon>Trypanosoma</taxon>
        <taxon>Schizotrypanum</taxon>
    </lineage>
</organism>
<dbReference type="EMBL" id="AHKC01009772">
    <property type="protein sequence ID" value="EKF32552.1"/>
    <property type="molecule type" value="Genomic_DNA"/>
</dbReference>
<name>K2NUB2_TRYCR</name>
<keyword evidence="1" id="KW-0732">Signal</keyword>
<evidence type="ECO:0000256" key="1">
    <source>
        <dbReference type="SAM" id="SignalP"/>
    </source>
</evidence>
<reference evidence="2 3" key="1">
    <citation type="journal article" date="2012" name="BMC Genomics">
        <title>Comparative genomic analysis of human infective Trypanosoma cruzi lineages with the bat-restricted subspecies T. cruzi marinkellei.</title>
        <authorList>
            <person name="Franzen O."/>
            <person name="Talavera-Lopez C."/>
            <person name="Ochaya S."/>
            <person name="Butler C.E."/>
            <person name="Messenger L.A."/>
            <person name="Lewis M.D."/>
            <person name="Llewellyn M.S."/>
            <person name="Marinkelle C.J."/>
            <person name="Tyler K.M."/>
            <person name="Miles M.A."/>
            <person name="Andersson B."/>
        </authorList>
    </citation>
    <scope>NUCLEOTIDE SEQUENCE [LARGE SCALE GENOMIC DNA]</scope>
    <source>
        <strain evidence="2 3">B7</strain>
    </source>
</reference>
<accession>K2NUB2</accession>
<proteinExistence type="predicted"/>
<keyword evidence="3" id="KW-1185">Reference proteome</keyword>
<comment type="caution">
    <text evidence="2">The sequence shown here is derived from an EMBL/GenBank/DDBJ whole genome shotgun (WGS) entry which is preliminary data.</text>
</comment>